<keyword evidence="3" id="KW-0560">Oxidoreductase</keyword>
<evidence type="ECO:0000256" key="3">
    <source>
        <dbReference type="ARBA" id="ARBA00023002"/>
    </source>
</evidence>
<keyword evidence="2" id="KW-0521">NADP</keyword>
<feature type="domain" description="NmrA-like" evidence="4">
    <location>
        <begin position="5"/>
        <end position="273"/>
    </location>
</feature>
<dbReference type="PANTHER" id="PTHR42748:SF30">
    <property type="entry name" value="NMRA-LIKE DOMAIN-CONTAINING PROTEIN"/>
    <property type="match status" value="1"/>
</dbReference>
<name>A0A1J7IMP4_9PEZI</name>
<dbReference type="Gene3D" id="3.40.50.720">
    <property type="entry name" value="NAD(P)-binding Rossmann-like Domain"/>
    <property type="match status" value="1"/>
</dbReference>
<dbReference type="InterPro" id="IPR051164">
    <property type="entry name" value="NmrA-like_oxidored"/>
</dbReference>
<comment type="similarity">
    <text evidence="1">Belongs to the NmrA-type oxidoreductase family.</text>
</comment>
<evidence type="ECO:0000313" key="6">
    <source>
        <dbReference type="Proteomes" id="UP000182658"/>
    </source>
</evidence>
<dbReference type="EMBL" id="KV875098">
    <property type="protein sequence ID" value="OIW28653.1"/>
    <property type="molecule type" value="Genomic_DNA"/>
</dbReference>
<dbReference type="Pfam" id="PF05368">
    <property type="entry name" value="NmrA"/>
    <property type="match status" value="1"/>
</dbReference>
<keyword evidence="6" id="KW-1185">Reference proteome</keyword>
<sequence length="310" mass="33395">MSLPTVFVTSATGSQGGAVARLLRSQGYPVHATVRDPSSPAAQALSSIGVTLTAASWDDEPALAAAMAGCTKVFLNLMPSLFSLDDEVVWGERIVRLAKEAGVDHLIYASGAYIDKMDRLTGLEADSIVAHTMRSKLAIEGAVRAAGFAHYTILRGGFFMANFVNPKAGMMYPSLVSEGVWVTAIGADVPVPLIDTEDIGRFAVAAFRAPEKFGEVDLVWEYRTPGEIVEALAKAAGREMRVKVLTEEEVEEESKRNVFIKAQSSVGGLGRFVDLERVGAYGVPMTTFAEYLEREKESVMQTYGHLPAAR</sequence>
<organism evidence="5 6">
    <name type="scientific">Coniochaeta ligniaria NRRL 30616</name>
    <dbReference type="NCBI Taxonomy" id="1408157"/>
    <lineage>
        <taxon>Eukaryota</taxon>
        <taxon>Fungi</taxon>
        <taxon>Dikarya</taxon>
        <taxon>Ascomycota</taxon>
        <taxon>Pezizomycotina</taxon>
        <taxon>Sordariomycetes</taxon>
        <taxon>Sordariomycetidae</taxon>
        <taxon>Coniochaetales</taxon>
        <taxon>Coniochaetaceae</taxon>
        <taxon>Coniochaeta</taxon>
    </lineage>
</organism>
<protein>
    <submittedName>
        <fullName evidence="5">NAD(P)-binding protein</fullName>
    </submittedName>
</protein>
<accession>A0A1J7IMP4</accession>
<dbReference type="AlphaFoldDB" id="A0A1J7IMP4"/>
<dbReference type="Proteomes" id="UP000182658">
    <property type="component" value="Unassembled WGS sequence"/>
</dbReference>
<dbReference type="InterPro" id="IPR036291">
    <property type="entry name" value="NAD(P)-bd_dom_sf"/>
</dbReference>
<dbReference type="InParanoid" id="A0A1J7IMP4"/>
<proteinExistence type="inferred from homology"/>
<dbReference type="GO" id="GO:0005634">
    <property type="term" value="C:nucleus"/>
    <property type="evidence" value="ECO:0007669"/>
    <property type="project" value="TreeGrafter"/>
</dbReference>
<gene>
    <name evidence="5" type="ORF">CONLIGDRAFT_703757</name>
</gene>
<dbReference type="OrthoDB" id="300709at2759"/>
<evidence type="ECO:0000259" key="4">
    <source>
        <dbReference type="Pfam" id="PF05368"/>
    </source>
</evidence>
<evidence type="ECO:0000313" key="5">
    <source>
        <dbReference type="EMBL" id="OIW28653.1"/>
    </source>
</evidence>
<evidence type="ECO:0000256" key="2">
    <source>
        <dbReference type="ARBA" id="ARBA00022857"/>
    </source>
</evidence>
<dbReference type="SUPFAM" id="SSF51735">
    <property type="entry name" value="NAD(P)-binding Rossmann-fold domains"/>
    <property type="match status" value="1"/>
</dbReference>
<dbReference type="InterPro" id="IPR008030">
    <property type="entry name" value="NmrA-like"/>
</dbReference>
<dbReference type="PANTHER" id="PTHR42748">
    <property type="entry name" value="NITROGEN METABOLITE REPRESSION PROTEIN NMRA FAMILY MEMBER"/>
    <property type="match status" value="1"/>
</dbReference>
<dbReference type="GO" id="GO:0016491">
    <property type="term" value="F:oxidoreductase activity"/>
    <property type="evidence" value="ECO:0007669"/>
    <property type="project" value="UniProtKB-KW"/>
</dbReference>
<evidence type="ECO:0000256" key="1">
    <source>
        <dbReference type="ARBA" id="ARBA00006328"/>
    </source>
</evidence>
<dbReference type="STRING" id="1408157.A0A1J7IMP4"/>
<reference evidence="5 6" key="1">
    <citation type="submission" date="2016-10" db="EMBL/GenBank/DDBJ databases">
        <title>Draft genome sequence of Coniochaeta ligniaria NRRL30616, a lignocellulolytic fungus for bioabatement of inhibitors in plant biomass hydrolysates.</title>
        <authorList>
            <consortium name="DOE Joint Genome Institute"/>
            <person name="Jimenez D.J."/>
            <person name="Hector R.E."/>
            <person name="Riley R."/>
            <person name="Sun H."/>
            <person name="Grigoriev I.V."/>
            <person name="Van Elsas J.D."/>
            <person name="Nichols N.N."/>
        </authorList>
    </citation>
    <scope>NUCLEOTIDE SEQUENCE [LARGE SCALE GENOMIC DNA]</scope>
    <source>
        <strain evidence="5 6">NRRL 30616</strain>
    </source>
</reference>